<name>A0A8S9M756_BRACR</name>
<reference evidence="2" key="1">
    <citation type="submission" date="2019-12" db="EMBL/GenBank/DDBJ databases">
        <title>Genome sequencing and annotation of Brassica cretica.</title>
        <authorList>
            <person name="Studholme D.J."/>
            <person name="Sarris P.F."/>
        </authorList>
    </citation>
    <scope>NUCLEOTIDE SEQUENCE</scope>
    <source>
        <strain evidence="2">PFS-102/07</strain>
        <tissue evidence="2">Leaf</tissue>
    </source>
</reference>
<protein>
    <submittedName>
        <fullName evidence="2">Uncharacterized protein</fullName>
    </submittedName>
</protein>
<dbReference type="AlphaFoldDB" id="A0A8S9M756"/>
<accession>A0A8S9M756</accession>
<feature type="region of interest" description="Disordered" evidence="1">
    <location>
        <begin position="125"/>
        <end position="148"/>
    </location>
</feature>
<sequence length="148" mass="15771">MNLILTCELRLPARGGSFSTTSNLNLCISSSLLSSSSVGLAPSFLFKSSGDLILVWLHSLVFLSRRGDVIVDGVVLDSAADDCVLFDYAVSESVGEIVHVNFNFGMNRSTWLFIFFADEIGGGREGGVEDDVDGDDGEDGDGCSFEEG</sequence>
<feature type="compositionally biased region" description="Acidic residues" evidence="1">
    <location>
        <begin position="128"/>
        <end position="148"/>
    </location>
</feature>
<evidence type="ECO:0000256" key="1">
    <source>
        <dbReference type="SAM" id="MobiDB-lite"/>
    </source>
</evidence>
<proteinExistence type="predicted"/>
<organism evidence="2">
    <name type="scientific">Brassica cretica</name>
    <name type="common">Mustard</name>
    <dbReference type="NCBI Taxonomy" id="69181"/>
    <lineage>
        <taxon>Eukaryota</taxon>
        <taxon>Viridiplantae</taxon>
        <taxon>Streptophyta</taxon>
        <taxon>Embryophyta</taxon>
        <taxon>Tracheophyta</taxon>
        <taxon>Spermatophyta</taxon>
        <taxon>Magnoliopsida</taxon>
        <taxon>eudicotyledons</taxon>
        <taxon>Gunneridae</taxon>
        <taxon>Pentapetalae</taxon>
        <taxon>rosids</taxon>
        <taxon>malvids</taxon>
        <taxon>Brassicales</taxon>
        <taxon>Brassicaceae</taxon>
        <taxon>Brassiceae</taxon>
        <taxon>Brassica</taxon>
    </lineage>
</organism>
<comment type="caution">
    <text evidence="2">The sequence shown here is derived from an EMBL/GenBank/DDBJ whole genome shotgun (WGS) entry which is preliminary data.</text>
</comment>
<gene>
    <name evidence="2" type="ORF">F2Q70_00008370</name>
</gene>
<dbReference type="EMBL" id="QGKY02000089">
    <property type="protein sequence ID" value="KAF2613026.1"/>
    <property type="molecule type" value="Genomic_DNA"/>
</dbReference>
<evidence type="ECO:0000313" key="2">
    <source>
        <dbReference type="EMBL" id="KAF2613026.1"/>
    </source>
</evidence>